<dbReference type="CDD" id="cd20495">
    <property type="entry name" value="C58_PaToxP-like"/>
    <property type="match status" value="1"/>
</dbReference>
<dbReference type="Proteomes" id="UP000245431">
    <property type="component" value="Chromosome PVE_r1"/>
</dbReference>
<feature type="region of interest" description="Disordered" evidence="1">
    <location>
        <begin position="28"/>
        <end position="51"/>
    </location>
</feature>
<gene>
    <name evidence="2" type="ORF">PVE_R1G2998</name>
</gene>
<evidence type="ECO:0000256" key="1">
    <source>
        <dbReference type="SAM" id="MobiDB-lite"/>
    </source>
</evidence>
<dbReference type="EMBL" id="LT599583">
    <property type="protein sequence ID" value="SBW80882.1"/>
    <property type="molecule type" value="Genomic_DNA"/>
</dbReference>
<reference evidence="3" key="1">
    <citation type="submission" date="2016-07" db="EMBL/GenBank/DDBJ databases">
        <authorList>
            <person name="Florea S."/>
            <person name="Webb J.S."/>
            <person name="Jaromczyk J."/>
            <person name="Schardl C.L."/>
        </authorList>
    </citation>
    <scope>NUCLEOTIDE SEQUENCE [LARGE SCALE GENOMIC DNA]</scope>
    <source>
        <strain evidence="3">1YdBTEX2</strain>
    </source>
</reference>
<accession>A0A1D3JXY9</accession>
<evidence type="ECO:0000313" key="3">
    <source>
        <dbReference type="Proteomes" id="UP000245431"/>
    </source>
</evidence>
<sequence>MTISNSLAHAFPPHSSIASDTLEPVEQVAVEPDRESPHFSAPGNSPRARGDSALAQNYGKALQGFSGVPAHDNAIMVDIPPDSTFGQWWKLLGNAARSPEFLDWRLTVRALPDSIKILPQSGQVTYRVTPDVSLNAPLQLRASEDKRWSAVRGPLMDAGGVISDRNRPFPLPSSESANRAPAWLVGQFYKEPTRIAPSELQQRAAELERDKTFAPLDPAVFPGLQETRSEDALKQQQTLLGNINNRHQAAVLLKHLGTVLASGSLQLSQVPAYLRETTFELNPHSSYERDRGVQQGGVANLADFVEYHGFEKPGTAQEVENLRRFLLIPTPRSPVHGNYGGALSWPQPIDTDTQRQLLAFLQHGNVGDLNLGSNRNVLEALMQGVAVEAHELRNPQQLLDRIIQSPKGQALGAAIQAKFNTLSVKGSVNDWLMAALNLNYTDAFTQATLPQKHISGFDLAGQQLKGKPLSETAQRVADHLYYVTKEASSPEKANIQANLKLASRAPELLVKDIPATVTHGSPAHVSFSTAVARIEAETPGRASTMSYGEVMLYADIAPVSQAQRQIEYVAQHDALKEWGLTNSIVTSVTSPADMQTIADAFNQQVGELRTASEAQRTPAPASRKEMALAELREVLGDDARLELKCIVLDTYDKDRPGPYSILDLYMENMLHNPPNVPYHPARHNNASHPNQWVIEPYTPPRRGPGRSAANTPNFTLEEVLSKTQNLKNISREFVSEFQQFGRALDSSVATQVKHLIAQLPLEDRQNIEYGSLSIFKEFKGEHQLSGIVRVPAADGNPVLLKVMRDGIAHTYELNVQKNTLAKRGDLGDFQPGYQPGAHIEDGKPRDNNTPYTDMVPVTLSIPDEGSPLVRQQLLQENTDTAGPLNSFASPRSAAIGATVAKVSSVWGALEAEARGVTTVESEVPFYKKLNELLLNLIPLRSAIKHFTEGNLGEGIIDLSLDLFGIMTVGASTAGKLAKVATKTLSAGSKALHIGKTLGLSAISLVNPLDGAADLLRATGRGVASVGKRVITDTIQDIRHLRGTHTGYDLVAASKQYDAAAMGTFKTSGETLQGAAVLQDGKWYAFDTTTRRPFGKALDDFQPSIRGGTQELHAWQNTQRALSPESIQIRKDWGKLLDRYQGDGVTPSAAFKSGYEDGAPELIKGYAKGMKSEDVMKLALRPDKTAKEVGTLVRQQERLAVQHGLNGTQHFNAHVNAVGGTFTPVPQTIYLSQVNHLSDGQCAALSRTFASAKAQGKERVFIDNLYVAAANPRAEGSRVFARTLDDVQKSISTPFMFHAGNPQRQVTYQDMITELANAPGGKTVMIDSPGHAMVAGSVPDGDGKTFFFYDPNVGVAEFSSEAMMRRGLEKIFNDKKLPVQYKTYSNDPKKLEFKISDHHESWISTASLHDRPVKRLYEESIPTTVTHLKPPAPTHHIAMSDYKDVTVTDPTAIISTSGISDCTALAVLTDLKEGVYQKRTLMHFQGGVPTTEQQRVLKQLEGSLDQTSKVIYVGGDYVRTIPGLGIALKQGDAGEQVLFNIANKYPASTTIATANRIDIKPDGSFELFEGTNPARVLDSHAKAEVLAW</sequence>
<organism evidence="2 3">
    <name type="scientific">Pseudomonas veronii 1YdBTEX2</name>
    <dbReference type="NCBI Taxonomy" id="1295141"/>
    <lineage>
        <taxon>Bacteria</taxon>
        <taxon>Pseudomonadati</taxon>
        <taxon>Pseudomonadota</taxon>
        <taxon>Gammaproteobacteria</taxon>
        <taxon>Pseudomonadales</taxon>
        <taxon>Pseudomonadaceae</taxon>
        <taxon>Pseudomonas</taxon>
    </lineage>
</organism>
<evidence type="ECO:0008006" key="4">
    <source>
        <dbReference type="Google" id="ProtNLM"/>
    </source>
</evidence>
<name>A0A1D3JXY9_PSEVE</name>
<protein>
    <recommendedName>
        <fullName evidence="4">Peptidase C58 YopT-type domain-containing protein</fullName>
    </recommendedName>
</protein>
<dbReference type="RefSeq" id="WP_017846269.1">
    <property type="nucleotide sequence ID" value="NZ_AOUH01000016.1"/>
</dbReference>
<evidence type="ECO:0000313" key="2">
    <source>
        <dbReference type="EMBL" id="SBW80882.1"/>
    </source>
</evidence>
<proteinExistence type="predicted"/>